<comment type="caution">
    <text evidence="1">The sequence shown here is derived from an EMBL/GenBank/DDBJ whole genome shotgun (WGS) entry which is preliminary data.</text>
</comment>
<proteinExistence type="predicted"/>
<organism evidence="1 2">
    <name type="scientific">Qipengyuania oceanensis</name>
    <dbReference type="NCBI Taxonomy" id="1463597"/>
    <lineage>
        <taxon>Bacteria</taxon>
        <taxon>Pseudomonadati</taxon>
        <taxon>Pseudomonadota</taxon>
        <taxon>Alphaproteobacteria</taxon>
        <taxon>Sphingomonadales</taxon>
        <taxon>Erythrobacteraceae</taxon>
        <taxon>Qipengyuania</taxon>
    </lineage>
</organism>
<reference evidence="1 2" key="1">
    <citation type="submission" date="2019-12" db="EMBL/GenBank/DDBJ databases">
        <title>Genomic-based taxomic classification of the family Erythrobacteraceae.</title>
        <authorList>
            <person name="Xu L."/>
        </authorList>
    </citation>
    <scope>NUCLEOTIDE SEQUENCE [LARGE SCALE GENOMIC DNA]</scope>
    <source>
        <strain evidence="1 2">MCCC 1A09965</strain>
    </source>
</reference>
<name>A0A844YCT9_9SPHN</name>
<dbReference type="Proteomes" id="UP000445582">
    <property type="component" value="Unassembled WGS sequence"/>
</dbReference>
<sequence>MPSPMRGTAANRRRACVWCVSF</sequence>
<dbReference type="EMBL" id="WTYN01000001">
    <property type="protein sequence ID" value="MXO61797.1"/>
    <property type="molecule type" value="Genomic_DNA"/>
</dbReference>
<dbReference type="AlphaFoldDB" id="A0A844YCT9"/>
<protein>
    <submittedName>
        <fullName evidence="1">Uncharacterized protein</fullName>
    </submittedName>
</protein>
<gene>
    <name evidence="1" type="ORF">GRI48_02115</name>
</gene>
<accession>A0A844YCT9</accession>
<evidence type="ECO:0000313" key="1">
    <source>
        <dbReference type="EMBL" id="MXO61797.1"/>
    </source>
</evidence>
<keyword evidence="2" id="KW-1185">Reference proteome</keyword>
<evidence type="ECO:0000313" key="2">
    <source>
        <dbReference type="Proteomes" id="UP000445582"/>
    </source>
</evidence>